<feature type="transmembrane region" description="Helical" evidence="1">
    <location>
        <begin position="46"/>
        <end position="66"/>
    </location>
</feature>
<dbReference type="Proteomes" id="UP000242699">
    <property type="component" value="Unassembled WGS sequence"/>
</dbReference>
<evidence type="ECO:0000313" key="3">
    <source>
        <dbReference type="Proteomes" id="UP000242699"/>
    </source>
</evidence>
<dbReference type="AlphaFoldDB" id="A0A2T2WVC7"/>
<comment type="caution">
    <text evidence="2">The sequence shown here is derived from an EMBL/GenBank/DDBJ whole genome shotgun (WGS) entry which is preliminary data.</text>
</comment>
<evidence type="ECO:0000313" key="2">
    <source>
        <dbReference type="EMBL" id="PSR26185.1"/>
    </source>
</evidence>
<keyword evidence="1" id="KW-1133">Transmembrane helix</keyword>
<protein>
    <submittedName>
        <fullName evidence="2">Uncharacterized protein</fullName>
    </submittedName>
</protein>
<accession>A0A2T2WVC7</accession>
<organism evidence="2 3">
    <name type="scientific">Sulfobacillus benefaciens</name>
    <dbReference type="NCBI Taxonomy" id="453960"/>
    <lineage>
        <taxon>Bacteria</taxon>
        <taxon>Bacillati</taxon>
        <taxon>Bacillota</taxon>
        <taxon>Clostridia</taxon>
        <taxon>Eubacteriales</taxon>
        <taxon>Clostridiales Family XVII. Incertae Sedis</taxon>
        <taxon>Sulfobacillus</taxon>
    </lineage>
</organism>
<proteinExistence type="predicted"/>
<evidence type="ECO:0000256" key="1">
    <source>
        <dbReference type="SAM" id="Phobius"/>
    </source>
</evidence>
<dbReference type="EMBL" id="PXYT01000040">
    <property type="protein sequence ID" value="PSR26185.1"/>
    <property type="molecule type" value="Genomic_DNA"/>
</dbReference>
<name>A0A2T2WVC7_9FIRM</name>
<sequence length="79" mass="9110">MLHHYYTPYSPRIWRVMTIGLGWMTLGLGLLWGAHLGRYWGWWAHTPAWVSPAGVVCAILAIGCWVTGQWMHDHPRLDP</sequence>
<gene>
    <name evidence="2" type="ORF">C7B43_14585</name>
</gene>
<feature type="transmembrane region" description="Helical" evidence="1">
    <location>
        <begin position="12"/>
        <end position="34"/>
    </location>
</feature>
<keyword evidence="1" id="KW-0472">Membrane</keyword>
<keyword evidence="1" id="KW-0812">Transmembrane</keyword>
<reference evidence="2 3" key="1">
    <citation type="journal article" date="2014" name="BMC Genomics">
        <title>Comparison of environmental and isolate Sulfobacillus genomes reveals diverse carbon, sulfur, nitrogen, and hydrogen metabolisms.</title>
        <authorList>
            <person name="Justice N.B."/>
            <person name="Norman A."/>
            <person name="Brown C.T."/>
            <person name="Singh A."/>
            <person name="Thomas B.C."/>
            <person name="Banfield J.F."/>
        </authorList>
    </citation>
    <scope>NUCLEOTIDE SEQUENCE [LARGE SCALE GENOMIC DNA]</scope>
    <source>
        <strain evidence="2">AMDSBA1</strain>
    </source>
</reference>